<dbReference type="SUPFAM" id="SSF52540">
    <property type="entry name" value="P-loop containing nucleoside triphosphate hydrolases"/>
    <property type="match status" value="2"/>
</dbReference>
<dbReference type="NCBIfam" id="NF008453">
    <property type="entry name" value="PRK11308.1"/>
    <property type="match status" value="2"/>
</dbReference>
<dbReference type="GO" id="GO:0016887">
    <property type="term" value="F:ATP hydrolysis activity"/>
    <property type="evidence" value="ECO:0007669"/>
    <property type="project" value="InterPro"/>
</dbReference>
<dbReference type="PANTHER" id="PTHR43297">
    <property type="entry name" value="OLIGOPEPTIDE TRANSPORT ATP-BINDING PROTEIN APPD"/>
    <property type="match status" value="1"/>
</dbReference>
<dbReference type="SMART" id="SM00382">
    <property type="entry name" value="AAA"/>
    <property type="match status" value="2"/>
</dbReference>
<evidence type="ECO:0000259" key="8">
    <source>
        <dbReference type="PROSITE" id="PS50893"/>
    </source>
</evidence>
<dbReference type="GO" id="GO:0005524">
    <property type="term" value="F:ATP binding"/>
    <property type="evidence" value="ECO:0007669"/>
    <property type="project" value="UniProtKB-KW"/>
</dbReference>
<keyword evidence="4" id="KW-1003">Cell membrane</keyword>
<dbReference type="PANTHER" id="PTHR43297:SF2">
    <property type="entry name" value="DIPEPTIDE TRANSPORT ATP-BINDING PROTEIN DPPD"/>
    <property type="match status" value="1"/>
</dbReference>
<evidence type="ECO:0000313" key="10">
    <source>
        <dbReference type="Proteomes" id="UP000653674"/>
    </source>
</evidence>
<comment type="subcellular location">
    <subcellularLocation>
        <location evidence="1">Cell membrane</location>
        <topology evidence="1">Peripheral membrane protein</topology>
    </subcellularLocation>
</comment>
<dbReference type="FunFam" id="3.40.50.300:FF:000016">
    <property type="entry name" value="Oligopeptide ABC transporter ATP-binding component"/>
    <property type="match status" value="1"/>
</dbReference>
<accession>A0A8J3PM39</accession>
<dbReference type="InterPro" id="IPR017871">
    <property type="entry name" value="ABC_transporter-like_CS"/>
</dbReference>
<feature type="domain" description="ABC transporter" evidence="8">
    <location>
        <begin position="289"/>
        <end position="536"/>
    </location>
</feature>
<dbReference type="InterPro" id="IPR003593">
    <property type="entry name" value="AAA+_ATPase"/>
</dbReference>
<dbReference type="CDD" id="cd03257">
    <property type="entry name" value="ABC_NikE_OppD_transporters"/>
    <property type="match status" value="2"/>
</dbReference>
<evidence type="ECO:0000256" key="7">
    <source>
        <dbReference type="ARBA" id="ARBA00023136"/>
    </source>
</evidence>
<dbReference type="InterPro" id="IPR003439">
    <property type="entry name" value="ABC_transporter-like_ATP-bd"/>
</dbReference>
<dbReference type="GO" id="GO:0015833">
    <property type="term" value="P:peptide transport"/>
    <property type="evidence" value="ECO:0007669"/>
    <property type="project" value="InterPro"/>
</dbReference>
<evidence type="ECO:0000256" key="1">
    <source>
        <dbReference type="ARBA" id="ARBA00004202"/>
    </source>
</evidence>
<dbReference type="NCBIfam" id="TIGR01727">
    <property type="entry name" value="oligo_HPY"/>
    <property type="match status" value="1"/>
</dbReference>
<dbReference type="Gene3D" id="3.40.50.300">
    <property type="entry name" value="P-loop containing nucleotide triphosphate hydrolases"/>
    <property type="match status" value="2"/>
</dbReference>
<dbReference type="NCBIfam" id="NF007739">
    <property type="entry name" value="PRK10419.1"/>
    <property type="match status" value="2"/>
</dbReference>
<dbReference type="Pfam" id="PF08352">
    <property type="entry name" value="oligo_HPY"/>
    <property type="match status" value="2"/>
</dbReference>
<dbReference type="Proteomes" id="UP000653674">
    <property type="component" value="Unassembled WGS sequence"/>
</dbReference>
<sequence length="613" mass="65688">MRLQVRDLVVEAGRGGERTQAVRGACLSVAEGQVVGLVGESGSGKTMTSLACLGLLPPGVEVVGGEITVDGHAMLTLPERDRRALRGPSIAMVFQDPLSSFHPGLSVGTQIVHSLRDHGVGRAEAKARCIEVLGEVGLPKPEAQARRFPHQLSGGMRQRAMIALALANRPRILIADEPTTALDPTVQAGILRLLRRLADDGLGVLFISHNLGVVAGLCDEVTVMRNGEVVESGPTARIIGDPQHPYTQTLLAAAPSLPDPVEVGDPIVVREEPGAAAPDSRVDRDAAVYTLADVSRHFVSGSRGRKTTVHALDGVSLSITKGSSTGIVGESGSGKSTLARLLGALDAPSSGQVLFHGQDLTGMSKQDMRAFRRKVQFVFQDPTSSLDPRYTVEDTLREALHTHGVTDPAQVARRFTELSEQVRLPKSLFGRYPRELSGGQRQRVAIARALAPRPEVLIADEPVSSLDVSIQAQVMDVFRDLSENDGLTLVMVSHDLALIRDVCDSLVTLYNGTVMESSQAAAYYEQPMHPYSSALLHSMPNPRHIGRLPEVLALGEPADPTSPPPGCRFHPRCPRAQDLCREQRPALTAMPDRVLACHFPLTVPAVTAEVGER</sequence>
<evidence type="ECO:0000256" key="2">
    <source>
        <dbReference type="ARBA" id="ARBA00005417"/>
    </source>
</evidence>
<dbReference type="PROSITE" id="PS50893">
    <property type="entry name" value="ABC_TRANSPORTER_2"/>
    <property type="match status" value="2"/>
</dbReference>
<evidence type="ECO:0000256" key="6">
    <source>
        <dbReference type="ARBA" id="ARBA00022840"/>
    </source>
</evidence>
<feature type="domain" description="ABC transporter" evidence="8">
    <location>
        <begin position="3"/>
        <end position="251"/>
    </location>
</feature>
<evidence type="ECO:0000256" key="5">
    <source>
        <dbReference type="ARBA" id="ARBA00022741"/>
    </source>
</evidence>
<evidence type="ECO:0000256" key="3">
    <source>
        <dbReference type="ARBA" id="ARBA00022448"/>
    </source>
</evidence>
<dbReference type="Pfam" id="PF00005">
    <property type="entry name" value="ABC_tran"/>
    <property type="match status" value="2"/>
</dbReference>
<dbReference type="EMBL" id="BONU01000027">
    <property type="protein sequence ID" value="GIG75136.1"/>
    <property type="molecule type" value="Genomic_DNA"/>
</dbReference>
<keyword evidence="6" id="KW-0067">ATP-binding</keyword>
<evidence type="ECO:0000256" key="4">
    <source>
        <dbReference type="ARBA" id="ARBA00022475"/>
    </source>
</evidence>
<protein>
    <submittedName>
        <fullName evidence="9">ABC transporter permease</fullName>
    </submittedName>
</protein>
<comment type="similarity">
    <text evidence="2">Belongs to the ABC transporter superfamily.</text>
</comment>
<evidence type="ECO:0000313" key="9">
    <source>
        <dbReference type="EMBL" id="GIG75136.1"/>
    </source>
</evidence>
<gene>
    <name evidence="9" type="ORF">Pfl04_35400</name>
</gene>
<keyword evidence="5" id="KW-0547">Nucleotide-binding</keyword>
<dbReference type="InterPro" id="IPR027417">
    <property type="entry name" value="P-loop_NTPase"/>
</dbReference>
<dbReference type="InterPro" id="IPR013563">
    <property type="entry name" value="Oligopep_ABC_C"/>
</dbReference>
<keyword evidence="3" id="KW-0813">Transport</keyword>
<dbReference type="GO" id="GO:0005886">
    <property type="term" value="C:plasma membrane"/>
    <property type="evidence" value="ECO:0007669"/>
    <property type="project" value="UniProtKB-SubCell"/>
</dbReference>
<keyword evidence="10" id="KW-1185">Reference proteome</keyword>
<proteinExistence type="inferred from homology"/>
<dbReference type="PROSITE" id="PS00211">
    <property type="entry name" value="ABC_TRANSPORTER_1"/>
    <property type="match status" value="2"/>
</dbReference>
<organism evidence="9 10">
    <name type="scientific">Planosporangium flavigriseum</name>
    <dbReference type="NCBI Taxonomy" id="373681"/>
    <lineage>
        <taxon>Bacteria</taxon>
        <taxon>Bacillati</taxon>
        <taxon>Actinomycetota</taxon>
        <taxon>Actinomycetes</taxon>
        <taxon>Micromonosporales</taxon>
        <taxon>Micromonosporaceae</taxon>
        <taxon>Planosporangium</taxon>
    </lineage>
</organism>
<comment type="caution">
    <text evidence="9">The sequence shown here is derived from an EMBL/GenBank/DDBJ whole genome shotgun (WGS) entry which is preliminary data.</text>
</comment>
<dbReference type="AlphaFoldDB" id="A0A8J3PM39"/>
<dbReference type="InterPro" id="IPR050388">
    <property type="entry name" value="ABC_Ni/Peptide_Import"/>
</dbReference>
<name>A0A8J3PM39_9ACTN</name>
<reference evidence="9" key="1">
    <citation type="submission" date="2021-01" db="EMBL/GenBank/DDBJ databases">
        <title>Whole genome shotgun sequence of Planosporangium flavigriseum NBRC 105377.</title>
        <authorList>
            <person name="Komaki H."/>
            <person name="Tamura T."/>
        </authorList>
    </citation>
    <scope>NUCLEOTIDE SEQUENCE</scope>
    <source>
        <strain evidence="9">NBRC 105377</strain>
    </source>
</reference>
<keyword evidence="7" id="KW-0472">Membrane</keyword>